<dbReference type="InterPro" id="IPR018227">
    <property type="entry name" value="Amino_acid_transport_2"/>
</dbReference>
<keyword evidence="5 9" id="KW-0812">Transmembrane</keyword>
<evidence type="ECO:0008006" key="12">
    <source>
        <dbReference type="Google" id="ProtNLM"/>
    </source>
</evidence>
<feature type="transmembrane region" description="Helical" evidence="9">
    <location>
        <begin position="315"/>
        <end position="335"/>
    </location>
</feature>
<keyword evidence="3" id="KW-1003">Cell membrane</keyword>
<reference evidence="10 11" key="1">
    <citation type="journal article" date="2015" name="Nature">
        <title>rRNA introns, odd ribosomes, and small enigmatic genomes across a large radiation of phyla.</title>
        <authorList>
            <person name="Brown C.T."/>
            <person name="Hug L.A."/>
            <person name="Thomas B.C."/>
            <person name="Sharon I."/>
            <person name="Castelle C.J."/>
            <person name="Singh A."/>
            <person name="Wilkins M.J."/>
            <person name="Williams K.H."/>
            <person name="Banfield J.F."/>
        </authorList>
    </citation>
    <scope>NUCLEOTIDE SEQUENCE [LARGE SCALE GENOMIC DNA]</scope>
</reference>
<keyword evidence="6" id="KW-0029">Amino-acid transport</keyword>
<dbReference type="InterPro" id="IPR013059">
    <property type="entry name" value="Trp_tyr_transpt"/>
</dbReference>
<evidence type="ECO:0000256" key="6">
    <source>
        <dbReference type="ARBA" id="ARBA00022970"/>
    </source>
</evidence>
<comment type="subcellular location">
    <subcellularLocation>
        <location evidence="1">Cell inner membrane</location>
        <topology evidence="1">Multi-pass membrane protein</topology>
    </subcellularLocation>
</comment>
<evidence type="ECO:0000256" key="2">
    <source>
        <dbReference type="ARBA" id="ARBA00022448"/>
    </source>
</evidence>
<accession>A0A0G0IGQ7</accession>
<feature type="transmembrane region" description="Helical" evidence="9">
    <location>
        <begin position="247"/>
        <end position="271"/>
    </location>
</feature>
<evidence type="ECO:0000256" key="3">
    <source>
        <dbReference type="ARBA" id="ARBA00022475"/>
    </source>
</evidence>
<sequence length="375" mass="41740">MYKNIILPASILAETIIGAGMFALPFVFLKAGLTTGIFYLIFFGLVFILLNLMYADIILRTPENHRFVGYAKTYLGSLGFWSGMLMTIFGTVFALTAYLVLSISFVDLIWPTASDIYKILIFWFVSSAAIFWDVNKVAMSEFFILLGTALIILVIFGFGLSNFNYASVTNLNFSYLFFPYGVVLFSLAGRSAIPTVLGYFRKNNEQPVRAKWPIIIGGLIPVFVYIIFVLGVLGFSSNVSEDSVSGLVGSLPFFVLAMLGILGIITMWSTYIVIGRDVKKSLEHDLGLHQKIAGLATIIPPLLFYFLGFNNFLELISIVGSVFIGIEGIFVVLIWRKASKIESPEGHKIFDKINPLLIYLLILVFIGGVLYKLIY</sequence>
<organism evidence="10 11">
    <name type="scientific">Candidatus Wolfebacteria bacterium GW2011_GWC1_37_10</name>
    <dbReference type="NCBI Taxonomy" id="1619010"/>
    <lineage>
        <taxon>Bacteria</taxon>
        <taxon>Candidatus Wolfeibacteriota</taxon>
    </lineage>
</organism>
<comment type="caution">
    <text evidence="10">The sequence shown here is derived from an EMBL/GenBank/DDBJ whole genome shotgun (WGS) entry which is preliminary data.</text>
</comment>
<evidence type="ECO:0000256" key="9">
    <source>
        <dbReference type="SAM" id="Phobius"/>
    </source>
</evidence>
<feature type="transmembrane region" description="Helical" evidence="9">
    <location>
        <begin position="292"/>
        <end position="309"/>
    </location>
</feature>
<evidence type="ECO:0000256" key="1">
    <source>
        <dbReference type="ARBA" id="ARBA00004429"/>
    </source>
</evidence>
<evidence type="ECO:0000313" key="10">
    <source>
        <dbReference type="EMBL" id="KKQ23394.1"/>
    </source>
</evidence>
<feature type="transmembrane region" description="Helical" evidence="9">
    <location>
        <begin position="37"/>
        <end position="59"/>
    </location>
</feature>
<evidence type="ECO:0000256" key="7">
    <source>
        <dbReference type="ARBA" id="ARBA00022989"/>
    </source>
</evidence>
<feature type="transmembrane region" description="Helical" evidence="9">
    <location>
        <begin position="212"/>
        <end position="235"/>
    </location>
</feature>
<dbReference type="Pfam" id="PF03222">
    <property type="entry name" value="Trp_Tyr_perm"/>
    <property type="match status" value="1"/>
</dbReference>
<feature type="transmembrane region" description="Helical" evidence="9">
    <location>
        <begin position="356"/>
        <end position="374"/>
    </location>
</feature>
<feature type="transmembrane region" description="Helical" evidence="9">
    <location>
        <begin position="142"/>
        <end position="165"/>
    </location>
</feature>
<evidence type="ECO:0000256" key="8">
    <source>
        <dbReference type="ARBA" id="ARBA00023136"/>
    </source>
</evidence>
<gene>
    <name evidence="10" type="ORF">US36_C0001G0003</name>
</gene>
<feature type="transmembrane region" description="Helical" evidence="9">
    <location>
        <begin position="12"/>
        <end position="31"/>
    </location>
</feature>
<dbReference type="GO" id="GO:0003333">
    <property type="term" value="P:amino acid transmembrane transport"/>
    <property type="evidence" value="ECO:0007669"/>
    <property type="project" value="InterPro"/>
</dbReference>
<keyword evidence="7 9" id="KW-1133">Transmembrane helix</keyword>
<keyword evidence="4" id="KW-0997">Cell inner membrane</keyword>
<evidence type="ECO:0000256" key="5">
    <source>
        <dbReference type="ARBA" id="ARBA00022692"/>
    </source>
</evidence>
<name>A0A0G0IGQ7_9BACT</name>
<dbReference type="EMBL" id="LBSR01000001">
    <property type="protein sequence ID" value="KKQ23394.1"/>
    <property type="molecule type" value="Genomic_DNA"/>
</dbReference>
<dbReference type="GO" id="GO:0015173">
    <property type="term" value="F:aromatic amino acid transmembrane transporter activity"/>
    <property type="evidence" value="ECO:0007669"/>
    <property type="project" value="InterPro"/>
</dbReference>
<dbReference type="Gene3D" id="1.20.1740.10">
    <property type="entry name" value="Amino acid/polyamine transporter I"/>
    <property type="match status" value="1"/>
</dbReference>
<dbReference type="Proteomes" id="UP000034044">
    <property type="component" value="Unassembled WGS sequence"/>
</dbReference>
<feature type="transmembrane region" description="Helical" evidence="9">
    <location>
        <begin position="177"/>
        <end position="200"/>
    </location>
</feature>
<keyword evidence="2" id="KW-0813">Transport</keyword>
<dbReference type="AlphaFoldDB" id="A0A0G0IGQ7"/>
<evidence type="ECO:0000256" key="4">
    <source>
        <dbReference type="ARBA" id="ARBA00022519"/>
    </source>
</evidence>
<feature type="transmembrane region" description="Helical" evidence="9">
    <location>
        <begin position="116"/>
        <end position="135"/>
    </location>
</feature>
<dbReference type="PANTHER" id="PTHR46997:SF2">
    <property type="entry name" value="TYROSINE-SPECIFIC TRANSPORT SYSTEM"/>
    <property type="match status" value="1"/>
</dbReference>
<protein>
    <recommendedName>
        <fullName evidence="12">Aromatic amino acid permease</fullName>
    </recommendedName>
</protein>
<keyword evidence="8 9" id="KW-0472">Membrane</keyword>
<proteinExistence type="predicted"/>
<evidence type="ECO:0000313" key="11">
    <source>
        <dbReference type="Proteomes" id="UP000034044"/>
    </source>
</evidence>
<dbReference type="PANTHER" id="PTHR46997">
    <property type="entry name" value="LOW AFFINITY TRYPTOPHAN PERMEASE-RELATED"/>
    <property type="match status" value="1"/>
</dbReference>
<feature type="transmembrane region" description="Helical" evidence="9">
    <location>
        <begin position="80"/>
        <end position="110"/>
    </location>
</feature>
<dbReference type="GO" id="GO:0005886">
    <property type="term" value="C:plasma membrane"/>
    <property type="evidence" value="ECO:0007669"/>
    <property type="project" value="UniProtKB-SubCell"/>
</dbReference>